<dbReference type="AlphaFoldDB" id="A0A1V4SEQ1"/>
<dbReference type="Proteomes" id="UP000191554">
    <property type="component" value="Unassembled WGS sequence"/>
</dbReference>
<protein>
    <submittedName>
        <fullName evidence="2">Folate transporter FolT</fullName>
    </submittedName>
</protein>
<dbReference type="RefSeq" id="WP_340148347.1">
    <property type="nucleotide sequence ID" value="NZ_MZGX01000032.1"/>
</dbReference>
<evidence type="ECO:0000256" key="1">
    <source>
        <dbReference type="SAM" id="Phobius"/>
    </source>
</evidence>
<feature type="transmembrane region" description="Helical" evidence="1">
    <location>
        <begin position="131"/>
        <end position="157"/>
    </location>
</feature>
<keyword evidence="3" id="KW-1185">Reference proteome</keyword>
<dbReference type="InterPro" id="IPR009825">
    <property type="entry name" value="ECF_substrate-spec-like"/>
</dbReference>
<evidence type="ECO:0000313" key="3">
    <source>
        <dbReference type="Proteomes" id="UP000191554"/>
    </source>
</evidence>
<dbReference type="Pfam" id="PF07155">
    <property type="entry name" value="ECF-ribofla_trS"/>
    <property type="match status" value="1"/>
</dbReference>
<feature type="transmembrane region" description="Helical" evidence="1">
    <location>
        <begin position="39"/>
        <end position="61"/>
    </location>
</feature>
<dbReference type="InterPro" id="IPR030949">
    <property type="entry name" value="ECF_S_folate_fam"/>
</dbReference>
<accession>A0A1V4SEQ1</accession>
<keyword evidence="1" id="KW-1133">Transmembrane helix</keyword>
<dbReference type="STRING" id="48256.CLHUN_38730"/>
<name>A0A1V4SEQ1_RUMHU</name>
<feature type="transmembrane region" description="Helical" evidence="1">
    <location>
        <begin position="73"/>
        <end position="92"/>
    </location>
</feature>
<gene>
    <name evidence="2" type="primary">folT</name>
    <name evidence="2" type="ORF">CLHUN_38730</name>
</gene>
<keyword evidence="1" id="KW-0812">Transmembrane</keyword>
<comment type="caution">
    <text evidence="2">The sequence shown here is derived from an EMBL/GenBank/DDBJ whole genome shotgun (WGS) entry which is preliminary data.</text>
</comment>
<dbReference type="NCBIfam" id="TIGR04518">
    <property type="entry name" value="ECF_S_folT_fam"/>
    <property type="match status" value="1"/>
</dbReference>
<proteinExistence type="predicted"/>
<sequence>MMHNKLRDILLLGLFVALEVILTRFLSVENSIVRISFQFLPIAVSAILFGPVMAGIGAAVADVLGMMIFPKGAYFPGFTFSAFVSGFLYGVFLYKKKITMLRTFAAVLTVIVTCSLVLNTIWLIILTQKGAYAIISARLVTNAIFLPVHTFVIYFVWKYVGSMFTRPLTHQN</sequence>
<dbReference type="GO" id="GO:0016020">
    <property type="term" value="C:membrane"/>
    <property type="evidence" value="ECO:0007669"/>
    <property type="project" value="InterPro"/>
</dbReference>
<dbReference type="Gene3D" id="1.10.1760.20">
    <property type="match status" value="1"/>
</dbReference>
<feature type="transmembrane region" description="Helical" evidence="1">
    <location>
        <begin position="6"/>
        <end position="27"/>
    </location>
</feature>
<dbReference type="EMBL" id="MZGX01000032">
    <property type="protein sequence ID" value="OPX42223.1"/>
    <property type="molecule type" value="Genomic_DNA"/>
</dbReference>
<reference evidence="2 3" key="1">
    <citation type="submission" date="2017-03" db="EMBL/GenBank/DDBJ databases">
        <title>Genome sequence of Clostridium hungatei DSM 14427.</title>
        <authorList>
            <person name="Poehlein A."/>
            <person name="Daniel R."/>
        </authorList>
    </citation>
    <scope>NUCLEOTIDE SEQUENCE [LARGE SCALE GENOMIC DNA]</scope>
    <source>
        <strain evidence="2 3">DSM 14427</strain>
    </source>
</reference>
<organism evidence="2 3">
    <name type="scientific">Ruminiclostridium hungatei</name>
    <name type="common">Clostridium hungatei</name>
    <dbReference type="NCBI Taxonomy" id="48256"/>
    <lineage>
        <taxon>Bacteria</taxon>
        <taxon>Bacillati</taxon>
        <taxon>Bacillota</taxon>
        <taxon>Clostridia</taxon>
        <taxon>Eubacteriales</taxon>
        <taxon>Oscillospiraceae</taxon>
        <taxon>Ruminiclostridium</taxon>
    </lineage>
</organism>
<keyword evidence="1" id="KW-0472">Membrane</keyword>
<feature type="transmembrane region" description="Helical" evidence="1">
    <location>
        <begin position="104"/>
        <end position="125"/>
    </location>
</feature>
<evidence type="ECO:0000313" key="2">
    <source>
        <dbReference type="EMBL" id="OPX42223.1"/>
    </source>
</evidence>